<keyword evidence="1" id="KW-0732">Signal</keyword>
<evidence type="ECO:0000256" key="1">
    <source>
        <dbReference type="SAM" id="SignalP"/>
    </source>
</evidence>
<dbReference type="PROSITE" id="PS51257">
    <property type="entry name" value="PROKAR_LIPOPROTEIN"/>
    <property type="match status" value="1"/>
</dbReference>
<gene>
    <name evidence="2" type="ORF">AAV99_06685</name>
</gene>
<feature type="signal peptide" evidence="1">
    <location>
        <begin position="1"/>
        <end position="19"/>
    </location>
</feature>
<dbReference type="STRING" id="874156.GCA_001021555_01983"/>
<comment type="caution">
    <text evidence="2">The sequence shown here is derived from an EMBL/GenBank/DDBJ whole genome shotgun (WGS) entry which is preliminary data.</text>
</comment>
<accession>A0A0H0XUR4</accession>
<organism evidence="2 3">
    <name type="scientific">Aurantiacibacter marinus</name>
    <dbReference type="NCBI Taxonomy" id="874156"/>
    <lineage>
        <taxon>Bacteria</taxon>
        <taxon>Pseudomonadati</taxon>
        <taxon>Pseudomonadota</taxon>
        <taxon>Alphaproteobacteria</taxon>
        <taxon>Sphingomonadales</taxon>
        <taxon>Erythrobacteraceae</taxon>
        <taxon>Aurantiacibacter</taxon>
    </lineage>
</organism>
<sequence length="167" mass="17164">MQARFLALGLISATLAACASPAEEYPSLAIRDSERLTGSMAAAEPQPYIPPPPSASALDQVEQLAATARAAHAAFLAAAPAARRLAGTAGAGRVGSEAWALAQVAIADLETRRSLTMIALADLDRIYVDTSSAGEAIAPVAQIQTQIAAMVEQENAIIAELLAATRN</sequence>
<evidence type="ECO:0000313" key="3">
    <source>
        <dbReference type="Proteomes" id="UP000053455"/>
    </source>
</evidence>
<evidence type="ECO:0008006" key="4">
    <source>
        <dbReference type="Google" id="ProtNLM"/>
    </source>
</evidence>
<proteinExistence type="predicted"/>
<keyword evidence="3" id="KW-1185">Reference proteome</keyword>
<dbReference type="AlphaFoldDB" id="A0A0H0XUR4"/>
<dbReference type="Proteomes" id="UP000053455">
    <property type="component" value="Unassembled WGS sequence"/>
</dbReference>
<evidence type="ECO:0000313" key="2">
    <source>
        <dbReference type="EMBL" id="KLI64035.1"/>
    </source>
</evidence>
<feature type="chain" id="PRO_5002589170" description="Lipoprotein" evidence="1">
    <location>
        <begin position="20"/>
        <end position="167"/>
    </location>
</feature>
<name>A0A0H0XUR4_9SPHN</name>
<protein>
    <recommendedName>
        <fullName evidence="4">Lipoprotein</fullName>
    </recommendedName>
</protein>
<dbReference type="PATRIC" id="fig|874156.12.peg.1377"/>
<reference evidence="2 3" key="1">
    <citation type="submission" date="2015-04" db="EMBL/GenBank/DDBJ databases">
        <title>The draft genome sequence of Erythrobacter marinus HWDM-33.</title>
        <authorList>
            <person name="Zhuang L."/>
            <person name="Liu Y."/>
            <person name="Shao Z."/>
        </authorList>
    </citation>
    <scope>NUCLEOTIDE SEQUENCE [LARGE SCALE GENOMIC DNA]</scope>
    <source>
        <strain evidence="2 3">HWDM-33</strain>
    </source>
</reference>
<dbReference type="EMBL" id="LBHU01000002">
    <property type="protein sequence ID" value="KLI64035.1"/>
    <property type="molecule type" value="Genomic_DNA"/>
</dbReference>